<protein>
    <submittedName>
        <fullName evidence="2">Geranylgeranyl reductase family protein</fullName>
    </submittedName>
</protein>
<dbReference type="Proteomes" id="UP001500279">
    <property type="component" value="Unassembled WGS sequence"/>
</dbReference>
<dbReference type="EMBL" id="BAAAEW010000004">
    <property type="protein sequence ID" value="GAA0742634.1"/>
    <property type="molecule type" value="Genomic_DNA"/>
</dbReference>
<dbReference type="PRINTS" id="PR00411">
    <property type="entry name" value="PNDRDTASEI"/>
</dbReference>
<dbReference type="PRINTS" id="PR00368">
    <property type="entry name" value="FADPNR"/>
</dbReference>
<dbReference type="InterPro" id="IPR036188">
    <property type="entry name" value="FAD/NAD-bd_sf"/>
</dbReference>
<dbReference type="Pfam" id="PF01494">
    <property type="entry name" value="FAD_binding_3"/>
    <property type="match status" value="1"/>
</dbReference>
<sequence>MDPLAAIPSASPLPEACDVLVIGAGPAGSACAQLLARAGKAVCLVDAQSFPREKICGDGLIPDAHAAFARLGVADQIQAYAHKVPFLRCVGPRGGSIEIPGHLATLARRELDMILLEAARRAGAAFHAPWRFEALLHADGPDRPATGARLKGPDGRLCEVRASRVVLATGAVTQGLLAADLCERRTPSAIALRAHVRCQSLVDRIRGLELVWHQKLRPGYGWIFPMKDSVFNIGVGLFQTDAEAAPNLRQVFNAFLEAYEPARLLMQDGEVLGDVKREASGWALKGAPLRCSLGGAKWSAPGVLVTGEAAGATYHFTGEGIGKAMETGMLAAEALLVAEDEGVQRAAYEARLRALQPRFALYEKANLINSHPWLADLLIWRGRHSAFLRGRMAKILDETSNPGSLVTVRGLARAMIGV</sequence>
<dbReference type="PANTHER" id="PTHR42685">
    <property type="entry name" value="GERANYLGERANYL DIPHOSPHATE REDUCTASE"/>
    <property type="match status" value="1"/>
</dbReference>
<evidence type="ECO:0000259" key="1">
    <source>
        <dbReference type="Pfam" id="PF01494"/>
    </source>
</evidence>
<evidence type="ECO:0000313" key="3">
    <source>
        <dbReference type="Proteomes" id="UP001500279"/>
    </source>
</evidence>
<evidence type="ECO:0000313" key="2">
    <source>
        <dbReference type="EMBL" id="GAA0742634.1"/>
    </source>
</evidence>
<dbReference type="PANTHER" id="PTHR42685:SF22">
    <property type="entry name" value="CONDITIONED MEDIUM FACTOR RECEPTOR 1"/>
    <property type="match status" value="1"/>
</dbReference>
<comment type="caution">
    <text evidence="2">The sequence shown here is derived from an EMBL/GenBank/DDBJ whole genome shotgun (WGS) entry which is preliminary data.</text>
</comment>
<dbReference type="Gene3D" id="3.50.50.60">
    <property type="entry name" value="FAD/NAD(P)-binding domain"/>
    <property type="match status" value="1"/>
</dbReference>
<gene>
    <name evidence="2" type="ORF">GCM10009107_06350</name>
</gene>
<dbReference type="SUPFAM" id="SSF51905">
    <property type="entry name" value="FAD/NAD(P)-binding domain"/>
    <property type="match status" value="1"/>
</dbReference>
<accession>A0ABN1JM34</accession>
<keyword evidence="3" id="KW-1185">Reference proteome</keyword>
<name>A0ABN1JM34_9BURK</name>
<reference evidence="2 3" key="1">
    <citation type="journal article" date="2019" name="Int. J. Syst. Evol. Microbiol.">
        <title>The Global Catalogue of Microorganisms (GCM) 10K type strain sequencing project: providing services to taxonomists for standard genome sequencing and annotation.</title>
        <authorList>
            <consortium name="The Broad Institute Genomics Platform"/>
            <consortium name="The Broad Institute Genome Sequencing Center for Infectious Disease"/>
            <person name="Wu L."/>
            <person name="Ma J."/>
        </authorList>
    </citation>
    <scope>NUCLEOTIDE SEQUENCE [LARGE SCALE GENOMIC DNA]</scope>
    <source>
        <strain evidence="2 3">JCM 15503</strain>
    </source>
</reference>
<dbReference type="RefSeq" id="WP_231010371.1">
    <property type="nucleotide sequence ID" value="NZ_BAAAEW010000004.1"/>
</dbReference>
<dbReference type="InterPro" id="IPR050407">
    <property type="entry name" value="Geranylgeranyl_reductase"/>
</dbReference>
<organism evidence="2 3">
    <name type="scientific">Ideonella azotifigens</name>
    <dbReference type="NCBI Taxonomy" id="513160"/>
    <lineage>
        <taxon>Bacteria</taxon>
        <taxon>Pseudomonadati</taxon>
        <taxon>Pseudomonadota</taxon>
        <taxon>Betaproteobacteria</taxon>
        <taxon>Burkholderiales</taxon>
        <taxon>Sphaerotilaceae</taxon>
        <taxon>Ideonella</taxon>
    </lineage>
</organism>
<dbReference type="InterPro" id="IPR002938">
    <property type="entry name" value="FAD-bd"/>
</dbReference>
<feature type="domain" description="FAD-binding" evidence="1">
    <location>
        <begin position="17"/>
        <end position="171"/>
    </location>
</feature>
<proteinExistence type="predicted"/>